<feature type="compositionally biased region" description="Basic and acidic residues" evidence="2">
    <location>
        <begin position="82"/>
        <end position="91"/>
    </location>
</feature>
<feature type="domain" description="FCP1 homology" evidence="3">
    <location>
        <begin position="120"/>
        <end position="290"/>
    </location>
</feature>
<dbReference type="SUPFAM" id="SSF56784">
    <property type="entry name" value="HAD-like"/>
    <property type="match status" value="1"/>
</dbReference>
<dbReference type="Proteomes" id="UP000443090">
    <property type="component" value="Unassembled WGS sequence"/>
</dbReference>
<keyword evidence="5" id="KW-1185">Reference proteome</keyword>
<accession>A0A8H8S8I0</accession>
<evidence type="ECO:0000313" key="4">
    <source>
        <dbReference type="EMBL" id="TVY49514.1"/>
    </source>
</evidence>
<dbReference type="InterPro" id="IPR004274">
    <property type="entry name" value="FCP1_dom"/>
</dbReference>
<sequence length="324" mass="36198">MTTSSTPCPKPQPQLLNAQNPLREPRLVTSPISQSLRAKSSTPDVQDISETISNLNVTIASRVKARPIPKGKTSPKGKKTKKMDVKQRDVKTIPSRGSGGIPDASPQYLANTEGFAQPLQIPQNLLVVIDLNGTILFRPNRKNPHKFVARPHAVRFLQYCIDTFNVVIWSSARPENVNAMIDSILSAPLKQKCVAIWGRDRFKLTTADYNMRVQCYKRLNTIWSDPGIARSHPEFHSGARWNQSNTVLVDDSVEKGRSEPYNIIPLPEYFGDENERSDILPQVHDYLNQLSLHSNVSAYMRSYPFMAQAAAQGPPPGFTPVRGM</sequence>
<dbReference type="EMBL" id="QGMI01000010">
    <property type="protein sequence ID" value="TVY49514.1"/>
    <property type="molecule type" value="Genomic_DNA"/>
</dbReference>
<dbReference type="GO" id="GO:0005744">
    <property type="term" value="C:TIM23 mitochondrial import inner membrane translocase complex"/>
    <property type="evidence" value="ECO:0007669"/>
    <property type="project" value="UniProtKB-UniRule"/>
</dbReference>
<comment type="subunit">
    <text evidence="1">Component of the TIM23 complex.</text>
</comment>
<dbReference type="GO" id="GO:0015031">
    <property type="term" value="P:protein transport"/>
    <property type="evidence" value="ECO:0007669"/>
    <property type="project" value="UniProtKB-KW"/>
</dbReference>
<keyword evidence="1" id="KW-0811">Translocation</keyword>
<comment type="caution">
    <text evidence="4">The sequence shown here is derived from an EMBL/GenBank/DDBJ whole genome shotgun (WGS) entry which is preliminary data.</text>
</comment>
<feature type="compositionally biased region" description="Polar residues" evidence="2">
    <location>
        <begin position="30"/>
        <end position="47"/>
    </location>
</feature>
<comment type="function">
    <text evidence="1">Essential component of the TIM23 complex, a complex that mediates the translocation of transit peptide-containing proteins across the mitochondrial inner membrane.</text>
</comment>
<dbReference type="Pfam" id="PF03031">
    <property type="entry name" value="NIF"/>
    <property type="match status" value="1"/>
</dbReference>
<keyword evidence="1" id="KW-0653">Protein transport</keyword>
<dbReference type="InterPro" id="IPR036412">
    <property type="entry name" value="HAD-like_sf"/>
</dbReference>
<dbReference type="PANTHER" id="PTHR12210">
    <property type="entry name" value="DULLARD PROTEIN PHOSPHATASE"/>
    <property type="match status" value="1"/>
</dbReference>
<name>A0A8H8S8I0_9HELO</name>
<gene>
    <name evidence="4" type="ORF">LOCC1_G000330</name>
</gene>
<comment type="subcellular location">
    <subcellularLocation>
        <location evidence="1">Mitochondrion inner membrane</location>
        <topology evidence="1">Single-pass membrane protein</topology>
    </subcellularLocation>
</comment>
<dbReference type="PROSITE" id="PS50969">
    <property type="entry name" value="FCP1"/>
    <property type="match status" value="1"/>
</dbReference>
<comment type="similarity">
    <text evidence="1">Belongs to the TIM50 family.</text>
</comment>
<keyword evidence="1" id="KW-0809">Transit peptide</keyword>
<keyword evidence="1" id="KW-0813">Transport</keyword>
<dbReference type="Gene3D" id="3.40.50.1000">
    <property type="entry name" value="HAD superfamily/HAD-like"/>
    <property type="match status" value="1"/>
</dbReference>
<reference evidence="4 5" key="1">
    <citation type="submission" date="2018-05" db="EMBL/GenBank/DDBJ databases">
        <title>Genome sequencing and assembly of the regulated plant pathogen Lachnellula willkommii and related sister species for the development of diagnostic species identification markers.</title>
        <authorList>
            <person name="Giroux E."/>
            <person name="Bilodeau G."/>
        </authorList>
    </citation>
    <scope>NUCLEOTIDE SEQUENCE [LARGE SCALE GENOMIC DNA]</scope>
    <source>
        <strain evidence="4 5">CBS 160.35</strain>
    </source>
</reference>
<feature type="region of interest" description="Disordered" evidence="2">
    <location>
        <begin position="1"/>
        <end position="47"/>
    </location>
</feature>
<organism evidence="4 5">
    <name type="scientific">Lachnellula occidentalis</name>
    <dbReference type="NCBI Taxonomy" id="215460"/>
    <lineage>
        <taxon>Eukaryota</taxon>
        <taxon>Fungi</taxon>
        <taxon>Dikarya</taxon>
        <taxon>Ascomycota</taxon>
        <taxon>Pezizomycotina</taxon>
        <taxon>Leotiomycetes</taxon>
        <taxon>Helotiales</taxon>
        <taxon>Lachnaceae</taxon>
        <taxon>Lachnellula</taxon>
    </lineage>
</organism>
<dbReference type="OrthoDB" id="1711508at2759"/>
<feature type="compositionally biased region" description="Basic residues" evidence="2">
    <location>
        <begin position="63"/>
        <end position="81"/>
    </location>
</feature>
<dbReference type="InterPro" id="IPR050365">
    <property type="entry name" value="TIM50"/>
</dbReference>
<dbReference type="SMART" id="SM00577">
    <property type="entry name" value="CPDc"/>
    <property type="match status" value="1"/>
</dbReference>
<evidence type="ECO:0000313" key="5">
    <source>
        <dbReference type="Proteomes" id="UP000443090"/>
    </source>
</evidence>
<dbReference type="InterPro" id="IPR023214">
    <property type="entry name" value="HAD_sf"/>
</dbReference>
<feature type="region of interest" description="Disordered" evidence="2">
    <location>
        <begin position="63"/>
        <end position="102"/>
    </location>
</feature>
<evidence type="ECO:0000259" key="3">
    <source>
        <dbReference type="PROSITE" id="PS50969"/>
    </source>
</evidence>
<keyword evidence="1" id="KW-0496">Mitochondrion</keyword>
<proteinExistence type="inferred from homology"/>
<dbReference type="AlphaFoldDB" id="A0A8H8S8I0"/>
<evidence type="ECO:0000256" key="2">
    <source>
        <dbReference type="SAM" id="MobiDB-lite"/>
    </source>
</evidence>
<evidence type="ECO:0000256" key="1">
    <source>
        <dbReference type="RuleBase" id="RU365079"/>
    </source>
</evidence>
<protein>
    <recommendedName>
        <fullName evidence="1">Mitochondrial import inner membrane translocase subunit TIM50</fullName>
    </recommendedName>
</protein>